<keyword evidence="2" id="KW-0812">Transmembrane</keyword>
<reference evidence="3 5" key="1">
    <citation type="submission" date="2014-07" db="EMBL/GenBank/DDBJ databases">
        <title>Draft genome sequence of Nonlabens ulvanivorans, an ulvan degrading bacterium.</title>
        <authorList>
            <person name="Kopel M."/>
            <person name="Helbert W."/>
            <person name="Henrissat B."/>
            <person name="Doniger T."/>
            <person name="Banin E."/>
        </authorList>
    </citation>
    <scope>NUCLEOTIDE SEQUENCE [LARGE SCALE GENOMIC DNA]</scope>
    <source>
        <strain evidence="3 5">PLR</strain>
    </source>
</reference>
<evidence type="ECO:0000313" key="3">
    <source>
        <dbReference type="EMBL" id="KEZ93392.1"/>
    </source>
</evidence>
<feature type="coiled-coil region" evidence="1">
    <location>
        <begin position="49"/>
        <end position="79"/>
    </location>
</feature>
<gene>
    <name evidence="3" type="ORF">IL45_04015</name>
    <name evidence="4" type="ORF">LY02_01006</name>
</gene>
<evidence type="ECO:0000313" key="6">
    <source>
        <dbReference type="Proteomes" id="UP000239997"/>
    </source>
</evidence>
<reference evidence="4 6" key="2">
    <citation type="submission" date="2018-03" db="EMBL/GenBank/DDBJ databases">
        <title>Genomic Encyclopedia of Archaeal and Bacterial Type Strains, Phase II (KMG-II): from individual species to whole genera.</title>
        <authorList>
            <person name="Goeker M."/>
        </authorList>
    </citation>
    <scope>NUCLEOTIDE SEQUENCE [LARGE SCALE GENOMIC DNA]</scope>
    <source>
        <strain evidence="4 6">DSM 22727</strain>
    </source>
</reference>
<evidence type="ECO:0000256" key="1">
    <source>
        <dbReference type="SAM" id="Coils"/>
    </source>
</evidence>
<dbReference type="EMBL" id="JPJI01000026">
    <property type="protein sequence ID" value="KEZ93392.1"/>
    <property type="molecule type" value="Genomic_DNA"/>
</dbReference>
<dbReference type="Proteomes" id="UP000028531">
    <property type="component" value="Unassembled WGS sequence"/>
</dbReference>
<feature type="transmembrane region" description="Helical" evidence="2">
    <location>
        <begin position="21"/>
        <end position="42"/>
    </location>
</feature>
<dbReference type="Pfam" id="PF19578">
    <property type="entry name" value="DUF6090"/>
    <property type="match status" value="1"/>
</dbReference>
<evidence type="ECO:0000313" key="4">
    <source>
        <dbReference type="EMBL" id="PRX13977.1"/>
    </source>
</evidence>
<dbReference type="EMBL" id="PVNA01000002">
    <property type="protein sequence ID" value="PRX13977.1"/>
    <property type="molecule type" value="Genomic_DNA"/>
</dbReference>
<name>A0A084JWQ8_NONUL</name>
<evidence type="ECO:0000313" key="5">
    <source>
        <dbReference type="Proteomes" id="UP000028531"/>
    </source>
</evidence>
<proteinExistence type="predicted"/>
<accession>A0A084JWQ8</accession>
<evidence type="ECO:0000256" key="2">
    <source>
        <dbReference type="SAM" id="Phobius"/>
    </source>
</evidence>
<keyword evidence="2" id="KW-1133">Transmembrane helix</keyword>
<keyword evidence="2" id="KW-0472">Membrane</keyword>
<keyword evidence="6" id="KW-1185">Reference proteome</keyword>
<dbReference type="InterPro" id="IPR045749">
    <property type="entry name" value="DUF6090"/>
</dbReference>
<dbReference type="OrthoDB" id="821805at2"/>
<dbReference type="Proteomes" id="UP000239997">
    <property type="component" value="Unassembled WGS sequence"/>
</dbReference>
<comment type="caution">
    <text evidence="3">The sequence shown here is derived from an EMBL/GenBank/DDBJ whole genome shotgun (WGS) entry which is preliminary data.</text>
</comment>
<protein>
    <submittedName>
        <fullName evidence="3">Uncharacterized protein</fullName>
    </submittedName>
</protein>
<keyword evidence="1" id="KW-0175">Coiled coil</keyword>
<dbReference type="AlphaFoldDB" id="A0A084JWQ8"/>
<organism evidence="3 5">
    <name type="scientific">Nonlabens ulvanivorans</name>
    <name type="common">Persicivirga ulvanivorans</name>
    <dbReference type="NCBI Taxonomy" id="906888"/>
    <lineage>
        <taxon>Bacteria</taxon>
        <taxon>Pseudomonadati</taxon>
        <taxon>Bacteroidota</taxon>
        <taxon>Flavobacteriia</taxon>
        <taxon>Flavobacteriales</taxon>
        <taxon>Flavobacteriaceae</taxon>
        <taxon>Nonlabens</taxon>
    </lineage>
</organism>
<sequence>MIKFFRKIRLKLLSEGKTGKYFKYAIGEIVLVVIGILIALSINNWNQYSNDREKEVAILKELKKEFEENSIRYKETIEAQTFTIKSNQSFMDCLEKKNLNYKRDSIGYFIMYGPLNYYKAEPVIGAYQSINASGNISLIQNSELKSKLAAFDSEISQGFEDESSSMSLLNLLHVEVSPILEPLLTTEIRERVGLKQPQNMDVEYQNNALLKLYENQNILSLVLIRSQMENNRLMLQRKMLTYTDEIIELINNELNTKN</sequence>